<proteinExistence type="inferred from homology"/>
<protein>
    <submittedName>
        <fullName evidence="6">FGGY-family carbohydrate kinase</fullName>
    </submittedName>
</protein>
<dbReference type="GO" id="GO:0016301">
    <property type="term" value="F:kinase activity"/>
    <property type="evidence" value="ECO:0007669"/>
    <property type="project" value="UniProtKB-KW"/>
</dbReference>
<dbReference type="SUPFAM" id="SSF53067">
    <property type="entry name" value="Actin-like ATPase domain"/>
    <property type="match status" value="2"/>
</dbReference>
<keyword evidence="2" id="KW-0808">Transferase</keyword>
<evidence type="ECO:0000313" key="7">
    <source>
        <dbReference type="Proteomes" id="UP000654108"/>
    </source>
</evidence>
<gene>
    <name evidence="6" type="ORF">IC608_07440</name>
</gene>
<evidence type="ECO:0000259" key="5">
    <source>
        <dbReference type="Pfam" id="PF21546"/>
    </source>
</evidence>
<keyword evidence="3 6" id="KW-0418">Kinase</keyword>
<dbReference type="InterPro" id="IPR018484">
    <property type="entry name" value="FGGY_N"/>
</dbReference>
<dbReference type="PANTHER" id="PTHR43095">
    <property type="entry name" value="SUGAR KINASE"/>
    <property type="match status" value="1"/>
</dbReference>
<evidence type="ECO:0000256" key="1">
    <source>
        <dbReference type="ARBA" id="ARBA00009156"/>
    </source>
</evidence>
<dbReference type="AlphaFoldDB" id="A0A927FV12"/>
<sequence length="458" mass="48998">MPTPLPRHIAVIDIGKTNAKVVLFDARTGRQLDVLTTPNAVRRVGPYPHADVEALWAFICDSLKRLHARHGVEGISITTHGATAALIDGNDLVLPVLDYEHQGPETSADAYARVRPDFAHTLSPRLPNGLNLGAQLFWQAREFPGAFARATAILSYPQYWAWRLTGQLASEVTSLGCHTDLWSPDRSDYSHLVDEMGWRQLFPPIRPANSILGRVTEAVAERTGLPRETPVTCGIHDSNASLLPHLQEGETPLSVVSSGTWTIVMTIGGGTSKLDPQRDSLANVDAFGRPVPTARFMGGREFDTLVPGIAEPSAADIEQVLAADVQALPSVVPGVGPFGARRASWTVDPENLPDGMRTAAASFYLALMTRECLSLCGLGKRVVIEGPLARNRLFVSALAQLLGVLVSTSADGTGTSLGASLLFPGAGGAHSAEAVVEPLQADGLEAYAQRWLQRAARP</sequence>
<dbReference type="RefSeq" id="WP_191774110.1">
    <property type="nucleotide sequence ID" value="NZ_JACYFU010000002.1"/>
</dbReference>
<feature type="domain" description="Carbohydrate kinase FGGY N-terminal" evidence="4">
    <location>
        <begin position="10"/>
        <end position="243"/>
    </location>
</feature>
<dbReference type="PANTHER" id="PTHR43095:SF5">
    <property type="entry name" value="XYLULOSE KINASE"/>
    <property type="match status" value="1"/>
</dbReference>
<evidence type="ECO:0000256" key="3">
    <source>
        <dbReference type="ARBA" id="ARBA00022777"/>
    </source>
</evidence>
<comment type="similarity">
    <text evidence="1">Belongs to the FGGY kinase family.</text>
</comment>
<reference evidence="6" key="1">
    <citation type="submission" date="2020-09" db="EMBL/GenBank/DDBJ databases">
        <title>Genome seq and assembly of Devosia sp.</title>
        <authorList>
            <person name="Chhetri G."/>
        </authorList>
    </citation>
    <scope>NUCLEOTIDE SEQUENCE</scope>
    <source>
        <strain evidence="6">PTR5</strain>
    </source>
</reference>
<organism evidence="6 7">
    <name type="scientific">Devosia oryzisoli</name>
    <dbReference type="NCBI Taxonomy" id="2774138"/>
    <lineage>
        <taxon>Bacteria</taxon>
        <taxon>Pseudomonadati</taxon>
        <taxon>Pseudomonadota</taxon>
        <taxon>Alphaproteobacteria</taxon>
        <taxon>Hyphomicrobiales</taxon>
        <taxon>Devosiaceae</taxon>
        <taxon>Devosia</taxon>
    </lineage>
</organism>
<dbReference type="InterPro" id="IPR049382">
    <property type="entry name" value="FGGY_C_2"/>
</dbReference>
<name>A0A927FV12_9HYPH</name>
<dbReference type="InterPro" id="IPR043129">
    <property type="entry name" value="ATPase_NBD"/>
</dbReference>
<dbReference type="Pfam" id="PF21546">
    <property type="entry name" value="FGGY_C_2"/>
    <property type="match status" value="1"/>
</dbReference>
<dbReference type="EMBL" id="JACYFU010000002">
    <property type="protein sequence ID" value="MBD8065303.1"/>
    <property type="molecule type" value="Genomic_DNA"/>
</dbReference>
<evidence type="ECO:0000256" key="2">
    <source>
        <dbReference type="ARBA" id="ARBA00022679"/>
    </source>
</evidence>
<dbReference type="CDD" id="cd07772">
    <property type="entry name" value="ASKHA_NBD_FGGY_NaCK-like"/>
    <property type="match status" value="1"/>
</dbReference>
<accession>A0A927FV12</accession>
<dbReference type="InterPro" id="IPR050406">
    <property type="entry name" value="FGGY_Carb_Kinase"/>
</dbReference>
<comment type="caution">
    <text evidence="6">The sequence shown here is derived from an EMBL/GenBank/DDBJ whole genome shotgun (WGS) entry which is preliminary data.</text>
</comment>
<dbReference type="GO" id="GO:0005975">
    <property type="term" value="P:carbohydrate metabolic process"/>
    <property type="evidence" value="ECO:0007669"/>
    <property type="project" value="InterPro"/>
</dbReference>
<dbReference type="Pfam" id="PF00370">
    <property type="entry name" value="FGGY_N"/>
    <property type="match status" value="1"/>
</dbReference>
<keyword evidence="7" id="KW-1185">Reference proteome</keyword>
<dbReference type="Proteomes" id="UP000654108">
    <property type="component" value="Unassembled WGS sequence"/>
</dbReference>
<evidence type="ECO:0000259" key="4">
    <source>
        <dbReference type="Pfam" id="PF00370"/>
    </source>
</evidence>
<evidence type="ECO:0000313" key="6">
    <source>
        <dbReference type="EMBL" id="MBD8065303.1"/>
    </source>
</evidence>
<feature type="domain" description="Carbohydrate kinase FGGY C-terminal" evidence="5">
    <location>
        <begin position="251"/>
        <end position="423"/>
    </location>
</feature>
<dbReference type="Gene3D" id="3.30.420.40">
    <property type="match status" value="2"/>
</dbReference>